<dbReference type="GO" id="GO:0005886">
    <property type="term" value="C:plasma membrane"/>
    <property type="evidence" value="ECO:0007669"/>
    <property type="project" value="UniProtKB-SubCell"/>
</dbReference>
<comment type="caution">
    <text evidence="7">The sequence shown here is derived from an EMBL/GenBank/DDBJ whole genome shotgun (WGS) entry which is preliminary data.</text>
</comment>
<sequence>MGGCFPCFRSSEEAVKEVVKKDSLKEGAAAQPHHVSLVLRLALSDHGLLVEFSFNQFDLVHYKSKSRGGLDPKKEPTLPKDGPTAHIAAQTFTFRELAAATKNFRPECLLGEGGFGRVYKGRLESTGQVVAVKQLDRNGLQGNREFLVEVLMLSLLHHPNLVNLIGYCADGDQRLLVYEFMPLGSLEDHLHGIITVCVCVCSSWITLSCIKRQFRIGHVVPSL</sequence>
<feature type="binding site" evidence="5">
    <location>
        <position position="133"/>
    </location>
    <ligand>
        <name>ATP</name>
        <dbReference type="ChEBI" id="CHEBI:30616"/>
    </ligand>
</feature>
<dbReference type="FunFam" id="3.30.200.20:FF:000248">
    <property type="entry name" value="Serine/threonine-protein kinase PBS1"/>
    <property type="match status" value="1"/>
</dbReference>
<evidence type="ECO:0000313" key="7">
    <source>
        <dbReference type="EMBL" id="KZM85477.1"/>
    </source>
</evidence>
<dbReference type="InterPro" id="IPR000719">
    <property type="entry name" value="Prot_kinase_dom"/>
</dbReference>
<dbReference type="Gramene" id="KZM85477">
    <property type="protein sequence ID" value="KZM85477"/>
    <property type="gene ID" value="DCAR_027101"/>
</dbReference>
<comment type="subcellular location">
    <subcellularLocation>
        <location evidence="1">Cell membrane</location>
        <topology evidence="1">Lipid-anchor</topology>
    </subcellularLocation>
</comment>
<dbReference type="GO" id="GO:0005524">
    <property type="term" value="F:ATP binding"/>
    <property type="evidence" value="ECO:0007669"/>
    <property type="project" value="UniProtKB-UniRule"/>
</dbReference>
<dbReference type="AlphaFoldDB" id="A0A175YQ52"/>
<evidence type="ECO:0000259" key="6">
    <source>
        <dbReference type="PROSITE" id="PS50011"/>
    </source>
</evidence>
<dbReference type="PANTHER" id="PTHR47985">
    <property type="entry name" value="OS07G0668900 PROTEIN"/>
    <property type="match status" value="1"/>
</dbReference>
<keyword evidence="4" id="KW-0449">Lipoprotein</keyword>
<name>A0A175YQ52_DAUCS</name>
<feature type="domain" description="Protein kinase" evidence="6">
    <location>
        <begin position="104"/>
        <end position="223"/>
    </location>
</feature>
<accession>A0A175YQ52</accession>
<dbReference type="InterPro" id="IPR017441">
    <property type="entry name" value="Protein_kinase_ATP_BS"/>
</dbReference>
<dbReference type="SUPFAM" id="SSF56112">
    <property type="entry name" value="Protein kinase-like (PK-like)"/>
    <property type="match status" value="1"/>
</dbReference>
<evidence type="ECO:0000256" key="3">
    <source>
        <dbReference type="ARBA" id="ARBA00023136"/>
    </source>
</evidence>
<evidence type="ECO:0000256" key="5">
    <source>
        <dbReference type="PROSITE-ProRule" id="PRU10141"/>
    </source>
</evidence>
<dbReference type="Pfam" id="PF07714">
    <property type="entry name" value="PK_Tyr_Ser-Thr"/>
    <property type="match status" value="1"/>
</dbReference>
<dbReference type="GO" id="GO:0004674">
    <property type="term" value="F:protein serine/threonine kinase activity"/>
    <property type="evidence" value="ECO:0007669"/>
    <property type="project" value="UniProtKB-KW"/>
</dbReference>
<keyword evidence="2" id="KW-0723">Serine/threonine-protein kinase</keyword>
<organism evidence="7">
    <name type="scientific">Daucus carota subsp. sativus</name>
    <name type="common">Carrot</name>
    <dbReference type="NCBI Taxonomy" id="79200"/>
    <lineage>
        <taxon>Eukaryota</taxon>
        <taxon>Viridiplantae</taxon>
        <taxon>Streptophyta</taxon>
        <taxon>Embryophyta</taxon>
        <taxon>Tracheophyta</taxon>
        <taxon>Spermatophyta</taxon>
        <taxon>Magnoliopsida</taxon>
        <taxon>eudicotyledons</taxon>
        <taxon>Gunneridae</taxon>
        <taxon>Pentapetalae</taxon>
        <taxon>asterids</taxon>
        <taxon>campanulids</taxon>
        <taxon>Apiales</taxon>
        <taxon>Apiaceae</taxon>
        <taxon>Apioideae</taxon>
        <taxon>Scandiceae</taxon>
        <taxon>Daucinae</taxon>
        <taxon>Daucus</taxon>
        <taxon>Daucus sect. Daucus</taxon>
    </lineage>
</organism>
<keyword evidence="5" id="KW-0067">ATP-binding</keyword>
<dbReference type="OMA" id="VCSSWIT"/>
<keyword evidence="5" id="KW-0547">Nucleotide-binding</keyword>
<keyword evidence="2" id="KW-0418">Kinase</keyword>
<keyword evidence="3" id="KW-0472">Membrane</keyword>
<dbReference type="PROSITE" id="PS50011">
    <property type="entry name" value="PROTEIN_KINASE_DOM"/>
    <property type="match status" value="1"/>
</dbReference>
<proteinExistence type="predicted"/>
<dbReference type="Gene3D" id="3.30.200.20">
    <property type="entry name" value="Phosphorylase Kinase, domain 1"/>
    <property type="match status" value="1"/>
</dbReference>
<evidence type="ECO:0000256" key="4">
    <source>
        <dbReference type="ARBA" id="ARBA00023288"/>
    </source>
</evidence>
<reference evidence="7" key="1">
    <citation type="journal article" date="2016" name="Nat. Genet.">
        <title>A high-quality carrot genome assembly provides new insights into carotenoid accumulation and asterid genome evolution.</title>
        <authorList>
            <person name="Iorizzo M."/>
            <person name="Ellison S."/>
            <person name="Senalik D."/>
            <person name="Zeng P."/>
            <person name="Satapoomin P."/>
            <person name="Huang J."/>
            <person name="Bowman M."/>
            <person name="Iovene M."/>
            <person name="Sanseverino W."/>
            <person name="Cavagnaro P."/>
            <person name="Yildiz M."/>
            <person name="Macko-Podgorni A."/>
            <person name="Moranska E."/>
            <person name="Grzebelus E."/>
            <person name="Grzebelus D."/>
            <person name="Ashrafi H."/>
            <person name="Zheng Z."/>
            <person name="Cheng S."/>
            <person name="Spooner D."/>
            <person name="Van Deynze A."/>
            <person name="Simon P."/>
        </authorList>
    </citation>
    <scope>NUCLEOTIDE SEQUENCE [LARGE SCALE GENOMIC DNA]</scope>
    <source>
        <tissue evidence="7">Leaf</tissue>
    </source>
</reference>
<dbReference type="PANTHER" id="PTHR47985:SF4">
    <property type="entry name" value="SERINE_THREONINE-PROTEIN KINASE PBL27"/>
    <property type="match status" value="1"/>
</dbReference>
<dbReference type="InterPro" id="IPR001245">
    <property type="entry name" value="Ser-Thr/Tyr_kinase_cat_dom"/>
</dbReference>
<gene>
    <name evidence="7" type="ORF">DCAR_027101</name>
</gene>
<dbReference type="EMBL" id="LNRQ01000008">
    <property type="protein sequence ID" value="KZM85477.1"/>
    <property type="molecule type" value="Genomic_DNA"/>
</dbReference>
<evidence type="ECO:0000256" key="2">
    <source>
        <dbReference type="ARBA" id="ARBA00022527"/>
    </source>
</evidence>
<dbReference type="InterPro" id="IPR011009">
    <property type="entry name" value="Kinase-like_dom_sf"/>
</dbReference>
<evidence type="ECO:0000256" key="1">
    <source>
        <dbReference type="ARBA" id="ARBA00004193"/>
    </source>
</evidence>
<keyword evidence="2" id="KW-0808">Transferase</keyword>
<dbReference type="PROSITE" id="PS00107">
    <property type="entry name" value="PROTEIN_KINASE_ATP"/>
    <property type="match status" value="1"/>
</dbReference>
<protein>
    <recommendedName>
        <fullName evidence="6">Protein kinase domain-containing protein</fullName>
    </recommendedName>
</protein>